<dbReference type="GO" id="GO:0005886">
    <property type="term" value="C:plasma membrane"/>
    <property type="evidence" value="ECO:0007669"/>
    <property type="project" value="TreeGrafter"/>
</dbReference>
<reference evidence="6 7" key="1">
    <citation type="journal article" date="2019" name="J. Gen. Appl. Microbiol.">
        <title>Aerobic degradation of cis-dichloroethene by the marine bacterium Marinobacter salsuginis strain 5N-3.</title>
        <authorList>
            <person name="Inoue Y."/>
            <person name="Fukunaga Y."/>
            <person name="Katsumata H."/>
            <person name="Ohji S."/>
            <person name="Hosoyama A."/>
            <person name="Mori K."/>
            <person name="Ando K."/>
        </authorList>
    </citation>
    <scope>NUCLEOTIDE SEQUENCE [LARGE SCALE GENOMIC DNA]</scope>
    <source>
        <strain evidence="6 7">5N-3</strain>
    </source>
</reference>
<feature type="domain" description="GGDEF" evidence="5">
    <location>
        <begin position="229"/>
        <end position="362"/>
    </location>
</feature>
<feature type="transmembrane region" description="Helical" evidence="4">
    <location>
        <begin position="91"/>
        <end position="108"/>
    </location>
</feature>
<dbReference type="NCBIfam" id="TIGR00254">
    <property type="entry name" value="GGDEF"/>
    <property type="match status" value="1"/>
</dbReference>
<dbReference type="PANTHER" id="PTHR45138">
    <property type="entry name" value="REGULATORY COMPONENTS OF SENSORY TRANSDUCTION SYSTEM"/>
    <property type="match status" value="1"/>
</dbReference>
<dbReference type="SMART" id="SM00267">
    <property type="entry name" value="GGDEF"/>
    <property type="match status" value="1"/>
</dbReference>
<dbReference type="InterPro" id="IPR000160">
    <property type="entry name" value="GGDEF_dom"/>
</dbReference>
<sequence>MEPLYTYHSSAPDAQTEPMESYTESQKHLARPYRKAVLKTLLILTAVSGLLFFTLNMQRGNYPLAFAEIGMACYSVFIFWAIGNTKHLERWILAFILPFCITMMFALTSPRATTTVFAWVLLIPILSHLLMGRRLGLLVSAVFMVTAAVIFFFKFHDAPELMQPLPIANMGLMSLTILAFSHIYEITREQSESRLLKMAQTDALTGLANRARLSDVFEQERKRSLRNGTPLSMLVLDLDHFKQVNDQHGHEAGDRALRHVAGTLRASLRATDLATRLGGEEFAILLTNTTADQAHRVAEKIRNEIESNPVSYQDQAIRLTISGGIAQFGPDGADLRSLIGRADEYLYNAKDAGRNRIISSDSVLVPCQA</sequence>
<evidence type="ECO:0000256" key="3">
    <source>
        <dbReference type="ARBA" id="ARBA00034247"/>
    </source>
</evidence>
<gene>
    <name evidence="6" type="ORF">MS5N3_21090</name>
</gene>
<dbReference type="InterPro" id="IPR043128">
    <property type="entry name" value="Rev_trsase/Diguanyl_cyclase"/>
</dbReference>
<dbReference type="EMBL" id="BGZH01000001">
    <property type="protein sequence ID" value="GBO84658.1"/>
    <property type="molecule type" value="Genomic_DNA"/>
</dbReference>
<dbReference type="GO" id="GO:1902201">
    <property type="term" value="P:negative regulation of bacterial-type flagellum-dependent cell motility"/>
    <property type="evidence" value="ECO:0007669"/>
    <property type="project" value="TreeGrafter"/>
</dbReference>
<keyword evidence="4" id="KW-0472">Membrane</keyword>
<name>A0A5M3PP95_9GAMM</name>
<keyword evidence="4" id="KW-0812">Transmembrane</keyword>
<dbReference type="GO" id="GO:0043709">
    <property type="term" value="P:cell adhesion involved in single-species biofilm formation"/>
    <property type="evidence" value="ECO:0007669"/>
    <property type="project" value="TreeGrafter"/>
</dbReference>
<protein>
    <recommendedName>
        <fullName evidence="2">diguanylate cyclase</fullName>
        <ecNumber evidence="2">2.7.7.65</ecNumber>
    </recommendedName>
</protein>
<dbReference type="GO" id="GO:0052621">
    <property type="term" value="F:diguanylate cyclase activity"/>
    <property type="evidence" value="ECO:0007669"/>
    <property type="project" value="UniProtKB-EC"/>
</dbReference>
<dbReference type="Gene3D" id="3.30.70.270">
    <property type="match status" value="1"/>
</dbReference>
<evidence type="ECO:0000256" key="1">
    <source>
        <dbReference type="ARBA" id="ARBA00001946"/>
    </source>
</evidence>
<dbReference type="Pfam" id="PF20966">
    <property type="entry name" value="MASE6"/>
    <property type="match status" value="1"/>
</dbReference>
<accession>A0A5M3PP95</accession>
<dbReference type="PROSITE" id="PS50887">
    <property type="entry name" value="GGDEF"/>
    <property type="match status" value="1"/>
</dbReference>
<dbReference type="EC" id="2.7.7.65" evidence="2"/>
<dbReference type="FunFam" id="3.30.70.270:FF:000001">
    <property type="entry name" value="Diguanylate cyclase domain protein"/>
    <property type="match status" value="1"/>
</dbReference>
<comment type="caution">
    <text evidence="6">The sequence shown here is derived from an EMBL/GenBank/DDBJ whole genome shotgun (WGS) entry which is preliminary data.</text>
</comment>
<comment type="cofactor">
    <cofactor evidence="1">
        <name>Mg(2+)</name>
        <dbReference type="ChEBI" id="CHEBI:18420"/>
    </cofactor>
</comment>
<keyword evidence="4" id="KW-1133">Transmembrane helix</keyword>
<evidence type="ECO:0000256" key="4">
    <source>
        <dbReference type="SAM" id="Phobius"/>
    </source>
</evidence>
<feature type="transmembrane region" description="Helical" evidence="4">
    <location>
        <begin position="61"/>
        <end position="82"/>
    </location>
</feature>
<dbReference type="AlphaFoldDB" id="A0A5M3PP95"/>
<dbReference type="Pfam" id="PF00990">
    <property type="entry name" value="GGDEF"/>
    <property type="match status" value="1"/>
</dbReference>
<evidence type="ECO:0000313" key="6">
    <source>
        <dbReference type="EMBL" id="GBO84658.1"/>
    </source>
</evidence>
<feature type="transmembrane region" description="Helical" evidence="4">
    <location>
        <begin position="36"/>
        <end position="55"/>
    </location>
</feature>
<dbReference type="Proteomes" id="UP000340077">
    <property type="component" value="Unassembled WGS sequence"/>
</dbReference>
<proteinExistence type="predicted"/>
<feature type="transmembrane region" description="Helical" evidence="4">
    <location>
        <begin position="114"/>
        <end position="130"/>
    </location>
</feature>
<comment type="catalytic activity">
    <reaction evidence="3">
        <text>2 GTP = 3',3'-c-di-GMP + 2 diphosphate</text>
        <dbReference type="Rhea" id="RHEA:24898"/>
        <dbReference type="ChEBI" id="CHEBI:33019"/>
        <dbReference type="ChEBI" id="CHEBI:37565"/>
        <dbReference type="ChEBI" id="CHEBI:58805"/>
        <dbReference type="EC" id="2.7.7.65"/>
    </reaction>
</comment>
<dbReference type="CDD" id="cd01949">
    <property type="entry name" value="GGDEF"/>
    <property type="match status" value="1"/>
</dbReference>
<feature type="transmembrane region" description="Helical" evidence="4">
    <location>
        <begin position="167"/>
        <end position="187"/>
    </location>
</feature>
<evidence type="ECO:0000259" key="5">
    <source>
        <dbReference type="PROSITE" id="PS50887"/>
    </source>
</evidence>
<dbReference type="SUPFAM" id="SSF55073">
    <property type="entry name" value="Nucleotide cyclase"/>
    <property type="match status" value="1"/>
</dbReference>
<dbReference type="InterPro" id="IPR029787">
    <property type="entry name" value="Nucleotide_cyclase"/>
</dbReference>
<dbReference type="InterPro" id="IPR050469">
    <property type="entry name" value="Diguanylate_Cyclase"/>
</dbReference>
<dbReference type="PANTHER" id="PTHR45138:SF9">
    <property type="entry name" value="DIGUANYLATE CYCLASE DGCM-RELATED"/>
    <property type="match status" value="1"/>
</dbReference>
<evidence type="ECO:0000313" key="7">
    <source>
        <dbReference type="Proteomes" id="UP000340077"/>
    </source>
</evidence>
<dbReference type="InterPro" id="IPR048435">
    <property type="entry name" value="MASE6"/>
</dbReference>
<keyword evidence="7" id="KW-1185">Reference proteome</keyword>
<evidence type="ECO:0000256" key="2">
    <source>
        <dbReference type="ARBA" id="ARBA00012528"/>
    </source>
</evidence>
<dbReference type="RefSeq" id="WP_228715172.1">
    <property type="nucleotide sequence ID" value="NZ_BGZH01000001.1"/>
</dbReference>
<feature type="transmembrane region" description="Helical" evidence="4">
    <location>
        <begin position="137"/>
        <end position="155"/>
    </location>
</feature>
<organism evidence="6 7">
    <name type="scientific">Marinobacter salsuginis</name>
    <dbReference type="NCBI Taxonomy" id="418719"/>
    <lineage>
        <taxon>Bacteria</taxon>
        <taxon>Pseudomonadati</taxon>
        <taxon>Pseudomonadota</taxon>
        <taxon>Gammaproteobacteria</taxon>
        <taxon>Pseudomonadales</taxon>
        <taxon>Marinobacteraceae</taxon>
        <taxon>Marinobacter</taxon>
    </lineage>
</organism>